<evidence type="ECO:0000259" key="2">
    <source>
        <dbReference type="Pfam" id="PF04909"/>
    </source>
</evidence>
<dbReference type="Proteomes" id="UP001595904">
    <property type="component" value="Unassembled WGS sequence"/>
</dbReference>
<comment type="caution">
    <text evidence="3">The sequence shown here is derived from an EMBL/GenBank/DDBJ whole genome shotgun (WGS) entry which is preliminary data.</text>
</comment>
<dbReference type="EMBL" id="JBHSDU010000002">
    <property type="protein sequence ID" value="MFC4308465.1"/>
    <property type="molecule type" value="Genomic_DNA"/>
</dbReference>
<feature type="domain" description="Amidohydrolase-related" evidence="2">
    <location>
        <begin position="232"/>
        <end position="465"/>
    </location>
</feature>
<reference evidence="4" key="1">
    <citation type="journal article" date="2019" name="Int. J. Syst. Evol. Microbiol.">
        <title>The Global Catalogue of Microorganisms (GCM) 10K type strain sequencing project: providing services to taxonomists for standard genome sequencing and annotation.</title>
        <authorList>
            <consortium name="The Broad Institute Genomics Platform"/>
            <consortium name="The Broad Institute Genome Sequencing Center for Infectious Disease"/>
            <person name="Wu L."/>
            <person name="Ma J."/>
        </authorList>
    </citation>
    <scope>NUCLEOTIDE SEQUENCE [LARGE SCALE GENOMIC DNA]</scope>
    <source>
        <strain evidence="4">CGMCC 1.10759</strain>
    </source>
</reference>
<dbReference type="SUPFAM" id="SSF51556">
    <property type="entry name" value="Metallo-dependent hydrolases"/>
    <property type="match status" value="1"/>
</dbReference>
<dbReference type="InterPro" id="IPR006311">
    <property type="entry name" value="TAT_signal"/>
</dbReference>
<dbReference type="InterPro" id="IPR006680">
    <property type="entry name" value="Amidohydro-rel"/>
</dbReference>
<dbReference type="PANTHER" id="PTHR43383">
    <property type="entry name" value="NODULIN 6"/>
    <property type="match status" value="1"/>
</dbReference>
<keyword evidence="1" id="KW-0732">Signal</keyword>
<dbReference type="Pfam" id="PF04909">
    <property type="entry name" value="Amidohydro_2"/>
    <property type="match status" value="1"/>
</dbReference>
<gene>
    <name evidence="3" type="ORF">ACFPN2_05165</name>
</gene>
<evidence type="ECO:0000313" key="4">
    <source>
        <dbReference type="Proteomes" id="UP001595904"/>
    </source>
</evidence>
<keyword evidence="4" id="KW-1185">Reference proteome</keyword>
<dbReference type="Gene3D" id="3.20.20.140">
    <property type="entry name" value="Metal-dependent hydrolases"/>
    <property type="match status" value="1"/>
</dbReference>
<proteinExistence type="predicted"/>
<evidence type="ECO:0000313" key="3">
    <source>
        <dbReference type="EMBL" id="MFC4308465.1"/>
    </source>
</evidence>
<sequence length="471" mass="53047">MFNRRHIMSLLGLAGAAGVVASKSADASESAAGNTAHELAEAIESMPVLDVHSHGFPALAPVTEEIFLETLALSAWMLDAYFPAEPGQTQTVYEQWRAAGPEERARLDHKYGIQKRFDEVVFQMRSTTFVEALTKEMATFFRCKPTLKDVIAARNEYTKGDFWRYVNDLFGSAKLEGALVQGSLGAWTMPEPKQADFKRSLRMKVYDVATAGAYGIIDKDIPFADLVSGNREQLRRRAKEQGAVAFKSGIVKQTGADVEPVTAAQAEQAWEQWRKLPAADKTRVWNREWRPAFWKTLQDFIVWETCAVAYELDIPLHIHAGNGEGQDKISTHYPYKLENVVRYPVDFPQKPVQIVLLHAGFPHHTEAAYMSHIFPNVWYDMSVMAPFVNRGLYQRLLETFETAPLSKVMYGSDAYHVPEFFYLGAKWAKKHVAKALAVLVDDGVLTKDDAVRYARMILADNARRLHKLNGT</sequence>
<accession>A0ABV8SMB6</accession>
<protein>
    <submittedName>
        <fullName evidence="3">Amidohydrolase family protein</fullName>
    </submittedName>
</protein>
<organism evidence="3 4">
    <name type="scientific">Steroidobacter flavus</name>
    <dbReference type="NCBI Taxonomy" id="1842136"/>
    <lineage>
        <taxon>Bacteria</taxon>
        <taxon>Pseudomonadati</taxon>
        <taxon>Pseudomonadota</taxon>
        <taxon>Gammaproteobacteria</taxon>
        <taxon>Steroidobacterales</taxon>
        <taxon>Steroidobacteraceae</taxon>
        <taxon>Steroidobacter</taxon>
    </lineage>
</organism>
<evidence type="ECO:0000256" key="1">
    <source>
        <dbReference type="SAM" id="SignalP"/>
    </source>
</evidence>
<dbReference type="PROSITE" id="PS51318">
    <property type="entry name" value="TAT"/>
    <property type="match status" value="1"/>
</dbReference>
<dbReference type="RefSeq" id="WP_380595556.1">
    <property type="nucleotide sequence ID" value="NZ_JBHSDU010000002.1"/>
</dbReference>
<dbReference type="PANTHER" id="PTHR43383:SF2">
    <property type="entry name" value="AMIDOHYDROLASE 2 FAMILY PROTEIN"/>
    <property type="match status" value="1"/>
</dbReference>
<feature type="signal peptide" evidence="1">
    <location>
        <begin position="1"/>
        <end position="27"/>
    </location>
</feature>
<name>A0ABV8SMB6_9GAMM</name>
<feature type="chain" id="PRO_5047539396" evidence="1">
    <location>
        <begin position="28"/>
        <end position="471"/>
    </location>
</feature>
<dbReference type="InterPro" id="IPR032466">
    <property type="entry name" value="Metal_Hydrolase"/>
</dbReference>